<dbReference type="InterPro" id="IPR036514">
    <property type="entry name" value="SGNH_hydro_sf"/>
</dbReference>
<dbReference type="OrthoDB" id="9801375at2"/>
<comment type="caution">
    <text evidence="1">The sequence shown here is derived from an EMBL/GenBank/DDBJ whole genome shotgun (WGS) entry which is preliminary data.</text>
</comment>
<name>G9WFS1_9LACO</name>
<evidence type="ECO:0000313" key="2">
    <source>
        <dbReference type="Proteomes" id="UP000004959"/>
    </source>
</evidence>
<keyword evidence="2" id="KW-1185">Reference proteome</keyword>
<gene>
    <name evidence="1" type="ORF">OKIT_1361</name>
</gene>
<organism evidence="1 2">
    <name type="scientific">Oenococcus kitaharae DSM 17330</name>
    <dbReference type="NCBI Taxonomy" id="1045004"/>
    <lineage>
        <taxon>Bacteria</taxon>
        <taxon>Bacillati</taxon>
        <taxon>Bacillota</taxon>
        <taxon>Bacilli</taxon>
        <taxon>Lactobacillales</taxon>
        <taxon>Lactobacillaceae</taxon>
        <taxon>Oenococcus</taxon>
    </lineage>
</organism>
<reference evidence="1 2" key="1">
    <citation type="journal article" date="2012" name="PLoS ONE">
        <title>Functional divergence in the genus oenococcus as predicted by genome sequencing of the newly-described species, Oenococcus kitaharae.</title>
        <authorList>
            <person name="Borneman A.R."/>
            <person name="McCarthy J.M."/>
            <person name="Chambers P.J."/>
            <person name="Bartowsky E.J."/>
        </authorList>
    </citation>
    <scope>NUCLEOTIDE SEQUENCE [LARGE SCALE GENOMIC DNA]</scope>
    <source>
        <strain evidence="2">DSM17330</strain>
    </source>
</reference>
<sequence length="321" mass="35962">MINFPLTIESHAFLGSWIEDPDHQHILTTNLGAEIYLKSHECSQIVLDWAAKTRDGQCSRILISLDGGVFKSEKLTADPIILSLDPKEDHLIRIMTQAISYEKARTWTLTDYFCLQGVTHNGQLTGAVPNRKKLIFVGDSIINGQKVLADKTTAAHRPDLSWDFLVSEALNLNNVRIAYGGCGITQHAKIYPPTAMDFLWLSSETLPRLIDQRDDIAGVVVNLGTNDGDADQQEFTFALKMFLRELKKRFHDAKIIIVEPFNGNFKQVFESVVTSYDPNYTLIKNTSWQFPTSDGGVHLNQLGHQQAADILLPKIKEAINA</sequence>
<dbReference type="STRING" id="336988.NT96_00450"/>
<accession>G9WFS1</accession>
<dbReference type="HOGENOM" id="CLU_936271_0_0_9"/>
<dbReference type="PATRIC" id="fig|1045004.4.peg.1336"/>
<dbReference type="SUPFAM" id="SSF52266">
    <property type="entry name" value="SGNH hydrolase"/>
    <property type="match status" value="1"/>
</dbReference>
<dbReference type="AlphaFoldDB" id="G9WFS1"/>
<evidence type="ECO:0008006" key="3">
    <source>
        <dbReference type="Google" id="ProtNLM"/>
    </source>
</evidence>
<dbReference type="Proteomes" id="UP000004959">
    <property type="component" value="Chromosome"/>
</dbReference>
<evidence type="ECO:0000313" key="1">
    <source>
        <dbReference type="EMBL" id="EHN59444.1"/>
    </source>
</evidence>
<dbReference type="EMBL" id="AFVZ01000001">
    <property type="protein sequence ID" value="EHN59444.1"/>
    <property type="molecule type" value="Genomic_DNA"/>
</dbReference>
<dbReference type="eggNOG" id="COG2755">
    <property type="taxonomic scope" value="Bacteria"/>
</dbReference>
<protein>
    <recommendedName>
        <fullName evidence="3">SGNH hydrolase-type esterase domain-containing protein</fullName>
    </recommendedName>
</protein>
<proteinExistence type="predicted"/>
<dbReference type="RefSeq" id="WP_007746359.1">
    <property type="nucleotide sequence ID" value="NZ_CM001398.1"/>
</dbReference>
<dbReference type="Gene3D" id="3.40.50.1110">
    <property type="entry name" value="SGNH hydrolase"/>
    <property type="match status" value="1"/>
</dbReference>